<dbReference type="AlphaFoldDB" id="A0A8S1DGY2"/>
<dbReference type="SUPFAM" id="SSF55486">
    <property type="entry name" value="Metalloproteases ('zincins'), catalytic domain"/>
    <property type="match status" value="1"/>
</dbReference>
<protein>
    <recommendedName>
        <fullName evidence="14">Peptidase M13 C-terminal domain-containing protein</fullName>
    </recommendedName>
</protein>
<dbReference type="CDD" id="cd08662">
    <property type="entry name" value="M13"/>
    <property type="match status" value="1"/>
</dbReference>
<keyword evidence="13" id="KW-1185">Reference proteome</keyword>
<evidence type="ECO:0000256" key="6">
    <source>
        <dbReference type="ARBA" id="ARBA00022801"/>
    </source>
</evidence>
<comment type="cofactor">
    <cofactor evidence="1">
        <name>Zn(2+)</name>
        <dbReference type="ChEBI" id="CHEBI:29105"/>
    </cofactor>
</comment>
<dbReference type="PRINTS" id="PR00786">
    <property type="entry name" value="NEPRILYSIN"/>
</dbReference>
<comment type="caution">
    <text evidence="12">The sequence shown here is derived from an EMBL/GenBank/DDBJ whole genome shotgun (WGS) entry which is preliminary data.</text>
</comment>
<dbReference type="InterPro" id="IPR008753">
    <property type="entry name" value="Peptidase_M13_N"/>
</dbReference>
<keyword evidence="6" id="KW-0378">Hydrolase</keyword>
<evidence type="ECO:0000259" key="10">
    <source>
        <dbReference type="Pfam" id="PF01431"/>
    </source>
</evidence>
<dbReference type="PANTHER" id="PTHR11733:SF237">
    <property type="entry name" value="NEPRILYSIN-LIKE 4"/>
    <property type="match status" value="1"/>
</dbReference>
<evidence type="ECO:0008006" key="14">
    <source>
        <dbReference type="Google" id="ProtNLM"/>
    </source>
</evidence>
<dbReference type="GO" id="GO:0046872">
    <property type="term" value="F:metal ion binding"/>
    <property type="evidence" value="ECO:0007669"/>
    <property type="project" value="UniProtKB-KW"/>
</dbReference>
<feature type="domain" description="Peptidase M13 C-terminal" evidence="10">
    <location>
        <begin position="506"/>
        <end position="720"/>
    </location>
</feature>
<evidence type="ECO:0000313" key="12">
    <source>
        <dbReference type="EMBL" id="CAB3381598.1"/>
    </source>
</evidence>
<dbReference type="InterPro" id="IPR024079">
    <property type="entry name" value="MetalloPept_cat_dom_sf"/>
</dbReference>
<feature type="transmembrane region" description="Helical" evidence="9">
    <location>
        <begin position="22"/>
        <end position="40"/>
    </location>
</feature>
<proteinExistence type="inferred from homology"/>
<evidence type="ECO:0000256" key="3">
    <source>
        <dbReference type="ARBA" id="ARBA00007357"/>
    </source>
</evidence>
<feature type="domain" description="Peptidase M13 N-terminal" evidence="11">
    <location>
        <begin position="79"/>
        <end position="449"/>
    </location>
</feature>
<evidence type="ECO:0000256" key="2">
    <source>
        <dbReference type="ARBA" id="ARBA00004401"/>
    </source>
</evidence>
<keyword evidence="9" id="KW-0472">Membrane</keyword>
<gene>
    <name evidence="12" type="ORF">CLODIP_2_CD12198</name>
</gene>
<name>A0A8S1DGY2_9INSE</name>
<evidence type="ECO:0000259" key="11">
    <source>
        <dbReference type="Pfam" id="PF05649"/>
    </source>
</evidence>
<dbReference type="InterPro" id="IPR042089">
    <property type="entry name" value="Peptidase_M13_dom_2"/>
</dbReference>
<evidence type="ECO:0000256" key="7">
    <source>
        <dbReference type="ARBA" id="ARBA00022833"/>
    </source>
</evidence>
<dbReference type="GO" id="GO:0004222">
    <property type="term" value="F:metalloendopeptidase activity"/>
    <property type="evidence" value="ECO:0007669"/>
    <property type="project" value="InterPro"/>
</dbReference>
<keyword evidence="9" id="KW-1133">Transmembrane helix</keyword>
<evidence type="ECO:0000256" key="9">
    <source>
        <dbReference type="SAM" id="Phobius"/>
    </source>
</evidence>
<dbReference type="EMBL" id="CADEPI010000238">
    <property type="protein sequence ID" value="CAB3381598.1"/>
    <property type="molecule type" value="Genomic_DNA"/>
</dbReference>
<dbReference type="Pfam" id="PF01431">
    <property type="entry name" value="Peptidase_M13"/>
    <property type="match status" value="1"/>
</dbReference>
<dbReference type="InterPro" id="IPR000718">
    <property type="entry name" value="Peptidase_M13"/>
</dbReference>
<evidence type="ECO:0000256" key="8">
    <source>
        <dbReference type="ARBA" id="ARBA00023049"/>
    </source>
</evidence>
<dbReference type="PANTHER" id="PTHR11733">
    <property type="entry name" value="ZINC METALLOPROTEASE FAMILY M13 NEPRILYSIN-RELATED"/>
    <property type="match status" value="1"/>
</dbReference>
<dbReference type="Gene3D" id="1.10.1380.10">
    <property type="entry name" value="Neutral endopeptidase , domain2"/>
    <property type="match status" value="1"/>
</dbReference>
<evidence type="ECO:0000256" key="5">
    <source>
        <dbReference type="ARBA" id="ARBA00022723"/>
    </source>
</evidence>
<evidence type="ECO:0000313" key="13">
    <source>
        <dbReference type="Proteomes" id="UP000494165"/>
    </source>
</evidence>
<organism evidence="12 13">
    <name type="scientific">Cloeon dipterum</name>
    <dbReference type="NCBI Taxonomy" id="197152"/>
    <lineage>
        <taxon>Eukaryota</taxon>
        <taxon>Metazoa</taxon>
        <taxon>Ecdysozoa</taxon>
        <taxon>Arthropoda</taxon>
        <taxon>Hexapoda</taxon>
        <taxon>Insecta</taxon>
        <taxon>Pterygota</taxon>
        <taxon>Palaeoptera</taxon>
        <taxon>Ephemeroptera</taxon>
        <taxon>Pisciforma</taxon>
        <taxon>Baetidae</taxon>
        <taxon>Cloeon</taxon>
    </lineage>
</organism>
<dbReference type="GO" id="GO:0005886">
    <property type="term" value="C:plasma membrane"/>
    <property type="evidence" value="ECO:0007669"/>
    <property type="project" value="UniProtKB-SubCell"/>
</dbReference>
<keyword evidence="4" id="KW-0645">Protease</keyword>
<dbReference type="Proteomes" id="UP000494165">
    <property type="component" value="Unassembled WGS sequence"/>
</dbReference>
<keyword evidence="7" id="KW-0862">Zinc</keyword>
<dbReference type="InterPro" id="IPR018497">
    <property type="entry name" value="Peptidase_M13_C"/>
</dbReference>
<dbReference type="OrthoDB" id="6475849at2759"/>
<keyword evidence="5" id="KW-0479">Metal-binding</keyword>
<reference evidence="12 13" key="1">
    <citation type="submission" date="2020-04" db="EMBL/GenBank/DDBJ databases">
        <authorList>
            <person name="Alioto T."/>
            <person name="Alioto T."/>
            <person name="Gomez Garrido J."/>
        </authorList>
    </citation>
    <scope>NUCLEOTIDE SEQUENCE [LARGE SCALE GENOMIC DNA]</scope>
</reference>
<comment type="subcellular location">
    <subcellularLocation>
        <location evidence="2">Cell membrane</location>
        <topology evidence="2">Single-pass type II membrane protein</topology>
    </subcellularLocation>
</comment>
<dbReference type="Pfam" id="PF05649">
    <property type="entry name" value="Peptidase_M13_N"/>
    <property type="match status" value="1"/>
</dbReference>
<evidence type="ECO:0000256" key="1">
    <source>
        <dbReference type="ARBA" id="ARBA00001947"/>
    </source>
</evidence>
<evidence type="ECO:0000256" key="4">
    <source>
        <dbReference type="ARBA" id="ARBA00022670"/>
    </source>
</evidence>
<keyword evidence="9" id="KW-0812">Transmembrane</keyword>
<comment type="similarity">
    <text evidence="3">Belongs to the peptidase M13 family.</text>
</comment>
<dbReference type="GO" id="GO:0016485">
    <property type="term" value="P:protein processing"/>
    <property type="evidence" value="ECO:0007669"/>
    <property type="project" value="TreeGrafter"/>
</dbReference>
<keyword evidence="8" id="KW-0482">Metalloprotease</keyword>
<dbReference type="PROSITE" id="PS51885">
    <property type="entry name" value="NEPRILYSIN"/>
    <property type="match status" value="1"/>
</dbReference>
<sequence length="723" mass="83726">MQTEFSVESNDWKMRQHGSSRYIVFLVLLILMFSVTSTISETHAQVKTIQGTNQAICISDECFNLASRILTSMNESVDPCDDFYQFACGGYVNKHQNSETGSKSTIGDLVKLVDYRVKEIFNKGISPSMPETVKQAIDFYEKCIDEGTQNNSGLEPMFSLLESLGLPRLPIFRSKIQLLPEVLIRGDKMTGKTPFFNIAIEQQHGNTYLTWNVQKQVFNKQLFEEFFKTLDRHFRLNVIDAQQAARDLFDFYSSMFTFSVLDKNEVWMSVAEFQQLADDNGITWFNWKRFLTSFLEDSSFKFDLEKGKILVRGPTIAKQLFYKLHVAQNQRINSYTWFFYFYSTAPYTMTDFRDKYFAMDPHFRFNSSGEIDLQTRCIAQARSVFPDAISYAYISKYFDEETKQNTEVMVEDIYQAFKLLIRDIDWTDEQTKRFALEKLDAVKQNVGYPQWLMAPGALDGRNYCLEDVRGDWLTMNLKANIAASKKYFLYKFNDTNWTGTSKMAMNACYEGRQVYVPAEILNSPFTKNGLASLNYASLGVFIGHEFTRGFDDEDLTVEKNEEQKKWWSRKTLKNFDERVQCMVDQYSQFLIPELGSNFKLNSIQTISENIADIGGLREALLAYDLFKNRQMHNVNGTEALPDPEPYLPVLTSYSHKQLFFLGFSNMWCQKESPAHLSQKLSTDAHSLSHQRVLSTLANNRDFAEAWQCPLGSRMNPVKKCIDW</sequence>
<accession>A0A8S1DGY2</accession>
<dbReference type="Gene3D" id="3.40.390.10">
    <property type="entry name" value="Collagenase (Catalytic Domain)"/>
    <property type="match status" value="1"/>
</dbReference>